<name>A0A810PQR4_9FIRM</name>
<organism evidence="1 2">
    <name type="scientific">Vescimonas fastidiosa</name>
    <dbReference type="NCBI Taxonomy" id="2714353"/>
    <lineage>
        <taxon>Bacteria</taxon>
        <taxon>Bacillati</taxon>
        <taxon>Bacillota</taxon>
        <taxon>Clostridia</taxon>
        <taxon>Eubacteriales</taxon>
        <taxon>Oscillospiraceae</taxon>
        <taxon>Vescimonas</taxon>
    </lineage>
</organism>
<dbReference type="EMBL" id="AP023415">
    <property type="protein sequence ID" value="BCK79028.1"/>
    <property type="molecule type" value="Genomic_DNA"/>
</dbReference>
<sequence length="76" mass="7971">MVPPQFAAAAASWGTIMPAALYRAHPALPTTSEGFGALLRTVIGMPLPICLAPTGSSLHRNAAASYWESIIALQCY</sequence>
<dbReference type="KEGG" id="vfa:MM35RIKEN_12200"/>
<reference evidence="1" key="1">
    <citation type="submission" date="2020-09" db="EMBL/GenBank/DDBJ databases">
        <title>New species isolated from human feces.</title>
        <authorList>
            <person name="Kitahara M."/>
            <person name="Shigeno Y."/>
            <person name="Shime M."/>
            <person name="Matsumoto Y."/>
            <person name="Nakamura S."/>
            <person name="Motooka D."/>
            <person name="Fukuoka S."/>
            <person name="Nishikawa H."/>
            <person name="Benno Y."/>
        </authorList>
    </citation>
    <scope>NUCLEOTIDE SEQUENCE</scope>
    <source>
        <strain evidence="1">MM35</strain>
    </source>
</reference>
<proteinExistence type="predicted"/>
<evidence type="ECO:0000313" key="1">
    <source>
        <dbReference type="EMBL" id="BCK79028.1"/>
    </source>
</evidence>
<dbReference type="Proteomes" id="UP000681343">
    <property type="component" value="Chromosome"/>
</dbReference>
<keyword evidence="2" id="KW-1185">Reference proteome</keyword>
<accession>A0A810PQR4</accession>
<evidence type="ECO:0000313" key="2">
    <source>
        <dbReference type="Proteomes" id="UP000681343"/>
    </source>
</evidence>
<protein>
    <submittedName>
        <fullName evidence="1">Uncharacterized protein</fullName>
    </submittedName>
</protein>
<gene>
    <name evidence="1" type="ORF">MM35RIKEN_12200</name>
</gene>
<dbReference type="AlphaFoldDB" id="A0A810PQR4"/>